<feature type="compositionally biased region" description="Basic and acidic residues" evidence="4">
    <location>
        <begin position="554"/>
        <end position="573"/>
    </location>
</feature>
<sequence>MGTPGLLRNAAMSASLNAATNQTLRYQSNTTFLIGPNASSVPGGPMLPGQLQRSSQSAVTATPSGHAWPSQSPQGLGAETPALATIEASELLEVGSNTTMAPPAQPTRYAPTTLRRSQMTTSMTEVSPVGGTDVVAPGSFVAPVGSLGSVPPAPSTYPGSYAPIVSGWAVRGPRGSMLRRPNMPALVMDSHGYGSSARSTGNMTAVSRQPYFATSMTEAPGSVAISSVGVIECPSPRNSLAGSLPVSQRPAPLPCRSLSPGTLPTRPPPMGRRFPLSYDEEIQRRPPSGVDFRDQDRFDEGYDSVETVGGQRDSNPPLSRLPASNADFPDRERTDEGFDSTETIGRQPPPRHSGSTRSQTRRRQINVPCALPAAGSKSGSGLHVTRIRMFQVERDSGAAAADAETRKLTYETHDGIHDVTAKPAQPPQPPPQLLYIPDESTFDDNGPSRPRVCNCPGTVMIRRGPPRRSTSGRLRGVYLRNDDDDDTDADDLYMIKMSKKKKKRKQPPPPSPPAAPATSRGILGFLCDLLGGRQQPPPPPPRQADSDSDDESDFELRRFDRHQLENLVRKMEMKQAASDDESKEGRKAKKREKMPEEKEAEQKKPDGKASEPEKTEEKPPEVKVGYECLLKLGSFGCGGTGGPGSGKGTQCDKIVAKYGFTHISSGDLLRAEVASGSDRGKQINDIMKQGQLAPLDMILQLIKETIKKGLLTAKGFLIDGYPRNVEQGERFESDVCKCTNLIYFEVSDDTMKARLLKRGQTSGRVDDNEDTIVKRIKTFHDESEPVLQKYKSIVHKISSEDDPDKVFASVTAVMDGIIKPK</sequence>
<evidence type="ECO:0000313" key="5">
    <source>
        <dbReference type="EMBL" id="KAH8032911.1"/>
    </source>
</evidence>
<dbReference type="PANTHER" id="PTHR23359">
    <property type="entry name" value="NUCLEOTIDE KINASE"/>
    <property type="match status" value="1"/>
</dbReference>
<dbReference type="AlphaFoldDB" id="A0A9J6EF40"/>
<comment type="caution">
    <text evidence="5">The sequence shown here is derived from an EMBL/GenBank/DDBJ whole genome shotgun (WGS) entry which is preliminary data.</text>
</comment>
<dbReference type="Proteomes" id="UP000821866">
    <property type="component" value="Chromosome 2"/>
</dbReference>
<feature type="region of interest" description="Disordered" evidence="4">
    <location>
        <begin position="240"/>
        <end position="363"/>
    </location>
</feature>
<name>A0A9J6EF40_RHIMP</name>
<keyword evidence="6" id="KW-1185">Reference proteome</keyword>
<dbReference type="InterPro" id="IPR027417">
    <property type="entry name" value="P-loop_NTPase"/>
</dbReference>
<reference evidence="5" key="2">
    <citation type="submission" date="2021-09" db="EMBL/GenBank/DDBJ databases">
        <authorList>
            <person name="Jia N."/>
            <person name="Wang J."/>
            <person name="Shi W."/>
            <person name="Du L."/>
            <person name="Sun Y."/>
            <person name="Zhan W."/>
            <person name="Jiang J."/>
            <person name="Wang Q."/>
            <person name="Zhang B."/>
            <person name="Ji P."/>
            <person name="Sakyi L.B."/>
            <person name="Cui X."/>
            <person name="Yuan T."/>
            <person name="Jiang B."/>
            <person name="Yang W."/>
            <person name="Lam T.T.-Y."/>
            <person name="Chang Q."/>
            <person name="Ding S."/>
            <person name="Wang X."/>
            <person name="Zhu J."/>
            <person name="Ruan X."/>
            <person name="Zhao L."/>
            <person name="Wei J."/>
            <person name="Que T."/>
            <person name="Du C."/>
            <person name="Cheng J."/>
            <person name="Dai P."/>
            <person name="Han X."/>
            <person name="Huang E."/>
            <person name="Gao Y."/>
            <person name="Liu J."/>
            <person name="Shao H."/>
            <person name="Ye R."/>
            <person name="Li L."/>
            <person name="Wei W."/>
            <person name="Wang X."/>
            <person name="Wang C."/>
            <person name="Huo Q."/>
            <person name="Li W."/>
            <person name="Guo W."/>
            <person name="Chen H."/>
            <person name="Chen S."/>
            <person name="Zhou L."/>
            <person name="Zhou L."/>
            <person name="Ni X."/>
            <person name="Tian J."/>
            <person name="Zhou Y."/>
            <person name="Sheng Y."/>
            <person name="Liu T."/>
            <person name="Pan Y."/>
            <person name="Xia L."/>
            <person name="Li J."/>
            <person name="Zhao F."/>
            <person name="Cao W."/>
        </authorList>
    </citation>
    <scope>NUCLEOTIDE SEQUENCE</scope>
    <source>
        <strain evidence="5">Rmic-2018</strain>
        <tissue evidence="5">Larvae</tissue>
    </source>
</reference>
<evidence type="ECO:0000256" key="4">
    <source>
        <dbReference type="SAM" id="MobiDB-lite"/>
    </source>
</evidence>
<feature type="compositionally biased region" description="Low complexity" evidence="4">
    <location>
        <begin position="467"/>
        <end position="476"/>
    </location>
</feature>
<dbReference type="GO" id="GO:0019205">
    <property type="term" value="F:nucleobase-containing compound kinase activity"/>
    <property type="evidence" value="ECO:0007669"/>
    <property type="project" value="InterPro"/>
</dbReference>
<accession>A0A9J6EF40</accession>
<dbReference type="InterPro" id="IPR033690">
    <property type="entry name" value="Adenylat_kinase_CS"/>
</dbReference>
<feature type="region of interest" description="Disordered" evidence="4">
    <location>
        <begin position="419"/>
        <end position="621"/>
    </location>
</feature>
<feature type="compositionally biased region" description="Basic and acidic residues" evidence="4">
    <location>
        <begin position="593"/>
        <end position="621"/>
    </location>
</feature>
<evidence type="ECO:0000256" key="1">
    <source>
        <dbReference type="ARBA" id="ARBA00022679"/>
    </source>
</evidence>
<dbReference type="GO" id="GO:0005524">
    <property type="term" value="F:ATP binding"/>
    <property type="evidence" value="ECO:0007669"/>
    <property type="project" value="InterPro"/>
</dbReference>
<feature type="compositionally biased region" description="Polar residues" evidence="4">
    <location>
        <begin position="51"/>
        <end position="74"/>
    </location>
</feature>
<reference evidence="5" key="1">
    <citation type="journal article" date="2020" name="Cell">
        <title>Large-Scale Comparative Analyses of Tick Genomes Elucidate Their Genetic Diversity and Vector Capacities.</title>
        <authorList>
            <consortium name="Tick Genome and Microbiome Consortium (TIGMIC)"/>
            <person name="Jia N."/>
            <person name="Wang J."/>
            <person name="Shi W."/>
            <person name="Du L."/>
            <person name="Sun Y."/>
            <person name="Zhan W."/>
            <person name="Jiang J.F."/>
            <person name="Wang Q."/>
            <person name="Zhang B."/>
            <person name="Ji P."/>
            <person name="Bell-Sakyi L."/>
            <person name="Cui X.M."/>
            <person name="Yuan T.T."/>
            <person name="Jiang B.G."/>
            <person name="Yang W.F."/>
            <person name="Lam T.T."/>
            <person name="Chang Q.C."/>
            <person name="Ding S.J."/>
            <person name="Wang X.J."/>
            <person name="Zhu J.G."/>
            <person name="Ruan X.D."/>
            <person name="Zhao L."/>
            <person name="Wei J.T."/>
            <person name="Ye R.Z."/>
            <person name="Que T.C."/>
            <person name="Du C.H."/>
            <person name="Zhou Y.H."/>
            <person name="Cheng J.X."/>
            <person name="Dai P.F."/>
            <person name="Guo W.B."/>
            <person name="Han X.H."/>
            <person name="Huang E.J."/>
            <person name="Li L.F."/>
            <person name="Wei W."/>
            <person name="Gao Y.C."/>
            <person name="Liu J.Z."/>
            <person name="Shao H.Z."/>
            <person name="Wang X."/>
            <person name="Wang C.C."/>
            <person name="Yang T.C."/>
            <person name="Huo Q.B."/>
            <person name="Li W."/>
            <person name="Chen H.Y."/>
            <person name="Chen S.E."/>
            <person name="Zhou L.G."/>
            <person name="Ni X.B."/>
            <person name="Tian J.H."/>
            <person name="Sheng Y."/>
            <person name="Liu T."/>
            <person name="Pan Y.S."/>
            <person name="Xia L.Y."/>
            <person name="Li J."/>
            <person name="Zhao F."/>
            <person name="Cao W.C."/>
        </authorList>
    </citation>
    <scope>NUCLEOTIDE SEQUENCE</scope>
    <source>
        <strain evidence="5">Rmic-2018</strain>
    </source>
</reference>
<keyword evidence="3" id="KW-0418">Kinase</keyword>
<dbReference type="HAMAP" id="MF_00235">
    <property type="entry name" value="Adenylate_kinase_Adk"/>
    <property type="match status" value="1"/>
</dbReference>
<evidence type="ECO:0000313" key="6">
    <source>
        <dbReference type="Proteomes" id="UP000821866"/>
    </source>
</evidence>
<dbReference type="GO" id="GO:0006139">
    <property type="term" value="P:nucleobase-containing compound metabolic process"/>
    <property type="evidence" value="ECO:0007669"/>
    <property type="project" value="InterPro"/>
</dbReference>
<dbReference type="CDD" id="cd01428">
    <property type="entry name" value="ADK"/>
    <property type="match status" value="1"/>
</dbReference>
<keyword evidence="1" id="KW-0808">Transferase</keyword>
<evidence type="ECO:0008006" key="7">
    <source>
        <dbReference type="Google" id="ProtNLM"/>
    </source>
</evidence>
<evidence type="ECO:0000256" key="3">
    <source>
        <dbReference type="ARBA" id="ARBA00022777"/>
    </source>
</evidence>
<dbReference type="InterPro" id="IPR000850">
    <property type="entry name" value="Adenylat/UMP-CMP_kin"/>
</dbReference>
<dbReference type="Pfam" id="PF00406">
    <property type="entry name" value="ADK"/>
    <property type="match status" value="1"/>
</dbReference>
<feature type="compositionally biased region" description="Basic and acidic residues" evidence="4">
    <location>
        <begin position="291"/>
        <end position="300"/>
    </location>
</feature>
<dbReference type="VEuPathDB" id="VectorBase:LOC119161894"/>
<organism evidence="5 6">
    <name type="scientific">Rhipicephalus microplus</name>
    <name type="common">Cattle tick</name>
    <name type="synonym">Boophilus microplus</name>
    <dbReference type="NCBI Taxonomy" id="6941"/>
    <lineage>
        <taxon>Eukaryota</taxon>
        <taxon>Metazoa</taxon>
        <taxon>Ecdysozoa</taxon>
        <taxon>Arthropoda</taxon>
        <taxon>Chelicerata</taxon>
        <taxon>Arachnida</taxon>
        <taxon>Acari</taxon>
        <taxon>Parasitiformes</taxon>
        <taxon>Ixodida</taxon>
        <taxon>Ixodoidea</taxon>
        <taxon>Ixodidae</taxon>
        <taxon>Rhipicephalinae</taxon>
        <taxon>Rhipicephalus</taxon>
        <taxon>Boophilus</taxon>
    </lineage>
</organism>
<dbReference type="PRINTS" id="PR00094">
    <property type="entry name" value="ADENYLTKNASE"/>
</dbReference>
<proteinExistence type="inferred from homology"/>
<feature type="region of interest" description="Disordered" evidence="4">
    <location>
        <begin position="47"/>
        <end position="77"/>
    </location>
</feature>
<feature type="compositionally biased region" description="Acidic residues" evidence="4">
    <location>
        <begin position="482"/>
        <end position="491"/>
    </location>
</feature>
<dbReference type="EMBL" id="JABSTU010000004">
    <property type="protein sequence ID" value="KAH8032911.1"/>
    <property type="molecule type" value="Genomic_DNA"/>
</dbReference>
<dbReference type="PROSITE" id="PS00113">
    <property type="entry name" value="ADENYLATE_KINASE"/>
    <property type="match status" value="1"/>
</dbReference>
<evidence type="ECO:0000256" key="2">
    <source>
        <dbReference type="ARBA" id="ARBA00022741"/>
    </source>
</evidence>
<feature type="compositionally biased region" description="Basic residues" evidence="4">
    <location>
        <begin position="497"/>
        <end position="506"/>
    </location>
</feature>
<protein>
    <recommendedName>
        <fullName evidence="7">Adenylate kinase</fullName>
    </recommendedName>
</protein>
<gene>
    <name evidence="5" type="ORF">HPB51_003695</name>
</gene>
<dbReference type="SUPFAM" id="SSF52540">
    <property type="entry name" value="P-loop containing nucleoside triphosphate hydrolases"/>
    <property type="match status" value="1"/>
</dbReference>
<dbReference type="Gene3D" id="3.40.50.300">
    <property type="entry name" value="P-loop containing nucleotide triphosphate hydrolases"/>
    <property type="match status" value="1"/>
</dbReference>
<keyword evidence="2" id="KW-0547">Nucleotide-binding</keyword>